<feature type="region of interest" description="Disordered" evidence="1">
    <location>
        <begin position="140"/>
        <end position="224"/>
    </location>
</feature>
<feature type="region of interest" description="Disordered" evidence="1">
    <location>
        <begin position="1"/>
        <end position="25"/>
    </location>
</feature>
<feature type="region of interest" description="Disordered" evidence="1">
    <location>
        <begin position="262"/>
        <end position="281"/>
    </location>
</feature>
<protein>
    <submittedName>
        <fullName evidence="2">Uncharacterized protein</fullName>
    </submittedName>
</protein>
<name>A0A6A5W9J4_9PLEO</name>
<evidence type="ECO:0000256" key="1">
    <source>
        <dbReference type="SAM" id="MobiDB-lite"/>
    </source>
</evidence>
<proteinExistence type="predicted"/>
<organism evidence="2 3">
    <name type="scientific">Amniculicola lignicola CBS 123094</name>
    <dbReference type="NCBI Taxonomy" id="1392246"/>
    <lineage>
        <taxon>Eukaryota</taxon>
        <taxon>Fungi</taxon>
        <taxon>Dikarya</taxon>
        <taxon>Ascomycota</taxon>
        <taxon>Pezizomycotina</taxon>
        <taxon>Dothideomycetes</taxon>
        <taxon>Pleosporomycetidae</taxon>
        <taxon>Pleosporales</taxon>
        <taxon>Amniculicolaceae</taxon>
        <taxon>Amniculicola</taxon>
    </lineage>
</organism>
<dbReference type="OrthoDB" id="4755622at2759"/>
<keyword evidence="3" id="KW-1185">Reference proteome</keyword>
<feature type="region of interest" description="Disordered" evidence="1">
    <location>
        <begin position="459"/>
        <end position="496"/>
    </location>
</feature>
<feature type="compositionally biased region" description="Polar residues" evidence="1">
    <location>
        <begin position="140"/>
        <end position="149"/>
    </location>
</feature>
<reference evidence="2" key="1">
    <citation type="journal article" date="2020" name="Stud. Mycol.">
        <title>101 Dothideomycetes genomes: a test case for predicting lifestyles and emergence of pathogens.</title>
        <authorList>
            <person name="Haridas S."/>
            <person name="Albert R."/>
            <person name="Binder M."/>
            <person name="Bloem J."/>
            <person name="Labutti K."/>
            <person name="Salamov A."/>
            <person name="Andreopoulos B."/>
            <person name="Baker S."/>
            <person name="Barry K."/>
            <person name="Bills G."/>
            <person name="Bluhm B."/>
            <person name="Cannon C."/>
            <person name="Castanera R."/>
            <person name="Culley D."/>
            <person name="Daum C."/>
            <person name="Ezra D."/>
            <person name="Gonzalez J."/>
            <person name="Henrissat B."/>
            <person name="Kuo A."/>
            <person name="Liang C."/>
            <person name="Lipzen A."/>
            <person name="Lutzoni F."/>
            <person name="Magnuson J."/>
            <person name="Mondo S."/>
            <person name="Nolan M."/>
            <person name="Ohm R."/>
            <person name="Pangilinan J."/>
            <person name="Park H.-J."/>
            <person name="Ramirez L."/>
            <person name="Alfaro M."/>
            <person name="Sun H."/>
            <person name="Tritt A."/>
            <person name="Yoshinaga Y."/>
            <person name="Zwiers L.-H."/>
            <person name="Turgeon B."/>
            <person name="Goodwin S."/>
            <person name="Spatafora J."/>
            <person name="Crous P."/>
            <person name="Grigoriev I."/>
        </authorList>
    </citation>
    <scope>NUCLEOTIDE SEQUENCE</scope>
    <source>
        <strain evidence="2">CBS 123094</strain>
    </source>
</reference>
<accession>A0A6A5W9J4</accession>
<sequence>MSQPSPSTPPEGSLSPIVASPSAATPSGTTAVMSCATKQDDFKTVTIHTAKCSHCDNRNKATMLRCPGCTWQICEVCRKVFEGRPLMHGQMAASPANLPATPARRVLFTPVGSGATGTPVPFNLPVVTPTPSAASMTAVNAASGSSKSVRASKGKAKAKAFEPLSDDEYNPGPGSPTPAKKRKGPASTTTPRANEKRRPATAGSSLAAPPITQDAPVSAGLDASTPAVSRALYVPERDTTLTTRQMIDQVLLELGGSGYSEGHHLYGPLPPWDQIKPGAQQQNGQAQAQAQVQSSSQTQKPLSAADKLKKLDAATDSFSTDDEALASDSAPESSQMPVGAAKQTVRDLVRLQAQKSATSANIGQDQLDDMVGGLTSTCRALLVRFYKGLSAKSKEHTRFHIDMPFGDLDEPYKLQILETIQREAGKLLEQFADEAEMAKMVVGTPKKLPEKGLFHVTPSPVKGRLGVKETAKGALPTESKRGSSKLPGGDDDDVFL</sequence>
<evidence type="ECO:0000313" key="2">
    <source>
        <dbReference type="EMBL" id="KAF1998573.1"/>
    </source>
</evidence>
<dbReference type="EMBL" id="ML977603">
    <property type="protein sequence ID" value="KAF1998573.1"/>
    <property type="molecule type" value="Genomic_DNA"/>
</dbReference>
<dbReference type="AlphaFoldDB" id="A0A6A5W9J4"/>
<evidence type="ECO:0000313" key="3">
    <source>
        <dbReference type="Proteomes" id="UP000799779"/>
    </source>
</evidence>
<gene>
    <name evidence="2" type="ORF">P154DRAFT_621693</name>
</gene>
<feature type="region of interest" description="Disordered" evidence="1">
    <location>
        <begin position="316"/>
        <end position="341"/>
    </location>
</feature>
<dbReference type="Proteomes" id="UP000799779">
    <property type="component" value="Unassembled WGS sequence"/>
</dbReference>